<dbReference type="EMBL" id="JACENC010000106">
    <property type="protein sequence ID" value="MBA4453814.1"/>
    <property type="molecule type" value="Genomic_DNA"/>
</dbReference>
<accession>A0AC60W2N9</accession>
<gene>
    <name evidence="1" type="ORF">H2B05_02565</name>
</gene>
<dbReference type="Proteomes" id="UP000526786">
    <property type="component" value="Unassembled WGS sequence"/>
</dbReference>
<comment type="caution">
    <text evidence="1">The sequence shown here is derived from an EMBL/GenBank/DDBJ whole genome shotgun (WGS) entry which is preliminary data.</text>
</comment>
<evidence type="ECO:0000313" key="2">
    <source>
        <dbReference type="Proteomes" id="UP000526786"/>
    </source>
</evidence>
<sequence>MKTSNPESANTQIFVKPKIASRRAVAPVVGTLLLIAIAVVGGVMVFSFSQESFASSQVSGTPQIEFLKITGYDARDTEKLNLHDGDEILSKNCCGVANGKKNYDERIAIYLQNHSVSPVTLSELMFAGDKYSFVQVNKIGKWDNIGVGHKPHPGEYTIINGHDVGKKYILGKDNSPVIQPGEEVTILLDLGINIGVNHDAQIKIKTTGGNTFASTIVVGEGLL</sequence>
<protein>
    <submittedName>
        <fullName evidence="1">Uncharacterized protein</fullName>
    </submittedName>
</protein>
<evidence type="ECO:0000313" key="1">
    <source>
        <dbReference type="EMBL" id="MBA4453814.1"/>
    </source>
</evidence>
<proteinExistence type="predicted"/>
<organism evidence="1 2">
    <name type="scientific">Candidatus Nitrosomaritimum aestuariumsis</name>
    <dbReference type="NCBI Taxonomy" id="3342354"/>
    <lineage>
        <taxon>Archaea</taxon>
        <taxon>Nitrososphaerota</taxon>
        <taxon>Nitrososphaeria</taxon>
        <taxon>Nitrosopumilales</taxon>
        <taxon>Nitrosopumilaceae</taxon>
        <taxon>Candidatus Nitrosomaritimum</taxon>
    </lineage>
</organism>
<name>A0AC60W2N9_9ARCH</name>
<reference evidence="1 2" key="1">
    <citation type="journal article" date="2020" name="Appl. Environ. Microbiol.">
        <title>Genomic Characteristics of a Novel Species of Ammonia-Oxidizing Archaea from the Jiulong River Estuary.</title>
        <authorList>
            <person name="Zou D."/>
            <person name="Wan R."/>
            <person name="Han L."/>
            <person name="Xu M.N."/>
            <person name="Liu Y."/>
            <person name="Liu H."/>
            <person name="Kao S.J."/>
            <person name="Li M."/>
        </authorList>
    </citation>
    <scope>NUCLEOTIDE SEQUENCE [LARGE SCALE GENOMIC DNA]</scope>
    <source>
        <strain evidence="1">W2bin3</strain>
    </source>
</reference>